<dbReference type="PANTHER" id="PTHR38439:SF3">
    <property type="entry name" value="COPPER-RESISTANT CUPROPROTEIN COPI"/>
    <property type="match status" value="1"/>
</dbReference>
<organism evidence="6 7">
    <name type="scientific">Candidatus Phaeomarinibacter ectocarpi</name>
    <dbReference type="NCBI Taxonomy" id="1458461"/>
    <lineage>
        <taxon>Bacteria</taxon>
        <taxon>Pseudomonadati</taxon>
        <taxon>Pseudomonadota</taxon>
        <taxon>Alphaproteobacteria</taxon>
        <taxon>Hyphomicrobiales</taxon>
        <taxon>Parvibaculaceae</taxon>
        <taxon>Candidatus Phaeomarinibacter</taxon>
    </lineage>
</organism>
<evidence type="ECO:0000256" key="1">
    <source>
        <dbReference type="ARBA" id="ARBA00022723"/>
    </source>
</evidence>
<evidence type="ECO:0000256" key="2">
    <source>
        <dbReference type="ARBA" id="ARBA00023008"/>
    </source>
</evidence>
<name>X5MBP2_9HYPH</name>
<dbReference type="KEGG" id="pect:BN1012_Phect153"/>
<dbReference type="InterPro" id="IPR050845">
    <property type="entry name" value="Cu-binding_ET"/>
</dbReference>
<dbReference type="AlphaFoldDB" id="X5MBP2"/>
<dbReference type="HOGENOM" id="CLU_102172_1_0_5"/>
<evidence type="ECO:0000259" key="5">
    <source>
        <dbReference type="Pfam" id="PF13473"/>
    </source>
</evidence>
<dbReference type="Proteomes" id="UP000032160">
    <property type="component" value="Chromosome I"/>
</dbReference>
<dbReference type="EMBL" id="HG966617">
    <property type="protein sequence ID" value="CDO58367.1"/>
    <property type="molecule type" value="Genomic_DNA"/>
</dbReference>
<evidence type="ECO:0000256" key="4">
    <source>
        <dbReference type="SAM" id="SignalP"/>
    </source>
</evidence>
<feature type="domain" description="EfeO-type cupredoxin-like" evidence="5">
    <location>
        <begin position="64"/>
        <end position="109"/>
    </location>
</feature>
<evidence type="ECO:0000313" key="7">
    <source>
        <dbReference type="Proteomes" id="UP000032160"/>
    </source>
</evidence>
<keyword evidence="1" id="KW-0479">Metal-binding</keyword>
<feature type="region of interest" description="Disordered" evidence="3">
    <location>
        <begin position="29"/>
        <end position="50"/>
    </location>
</feature>
<dbReference type="Gene3D" id="2.60.40.420">
    <property type="entry name" value="Cupredoxins - blue copper proteins"/>
    <property type="match status" value="1"/>
</dbReference>
<keyword evidence="7" id="KW-1185">Reference proteome</keyword>
<keyword evidence="2" id="KW-0186">Copper</keyword>
<accession>X5MBP2</accession>
<feature type="signal peptide" evidence="4">
    <location>
        <begin position="1"/>
        <end position="27"/>
    </location>
</feature>
<sequence length="202" mass="21487">MSIKIRFHQLPSLIAACAFISVGSAHAAGSGDHHHGAGHGSMNGSMHGAQQAMAGPMSFGKPGKLADAERVIEIVMGDNYFEPETLSVSAGETVHFKIANNGTLVHEFNLGTPSYHEAHQGEMMMMQQHGVLMGDHINHEMMNTPMGEDGHMMTHDHPNSVLLEPGKSGDVVWTFTSGGDIEFACNVPGHYAAGMVGTVDVE</sequence>
<dbReference type="PANTHER" id="PTHR38439">
    <property type="entry name" value="AURACYANIN-B"/>
    <property type="match status" value="1"/>
</dbReference>
<evidence type="ECO:0000313" key="6">
    <source>
        <dbReference type="EMBL" id="CDO58367.1"/>
    </source>
</evidence>
<dbReference type="PATRIC" id="fig|1458461.3.peg.153"/>
<dbReference type="InterPro" id="IPR008972">
    <property type="entry name" value="Cupredoxin"/>
</dbReference>
<protein>
    <submittedName>
        <fullName evidence="6">Copper tolerance protein</fullName>
    </submittedName>
</protein>
<proteinExistence type="predicted"/>
<keyword evidence="4" id="KW-0732">Signal</keyword>
<reference evidence="6 7" key="1">
    <citation type="journal article" date="2014" name="Front. Genet.">
        <title>Genome and metabolic network of "Candidatus Phaeomarinobacter ectocarpi" Ec32, a new candidate genus of Alphaproteobacteria frequently associated with brown algae.</title>
        <authorList>
            <person name="Dittami S.M."/>
            <person name="Barbeyron T."/>
            <person name="Boyen C."/>
            <person name="Cambefort J."/>
            <person name="Collet G."/>
            <person name="Delage L."/>
            <person name="Gobet A."/>
            <person name="Groisillier A."/>
            <person name="Leblanc C."/>
            <person name="Michel G."/>
            <person name="Scornet D."/>
            <person name="Siegel A."/>
            <person name="Tapia J.E."/>
            <person name="Tonon T."/>
        </authorList>
    </citation>
    <scope>NUCLEOTIDE SEQUENCE [LARGE SCALE GENOMIC DNA]</scope>
    <source>
        <strain evidence="6 7">Ec32</strain>
    </source>
</reference>
<dbReference type="STRING" id="1458461.BN1012_Phect153"/>
<dbReference type="GO" id="GO:0046872">
    <property type="term" value="F:metal ion binding"/>
    <property type="evidence" value="ECO:0007669"/>
    <property type="project" value="UniProtKB-KW"/>
</dbReference>
<dbReference type="SUPFAM" id="SSF49503">
    <property type="entry name" value="Cupredoxins"/>
    <property type="match status" value="1"/>
</dbReference>
<feature type="chain" id="PRO_5004959459" evidence="4">
    <location>
        <begin position="28"/>
        <end position="202"/>
    </location>
</feature>
<dbReference type="PROSITE" id="PS51257">
    <property type="entry name" value="PROKAR_LIPOPROTEIN"/>
    <property type="match status" value="1"/>
</dbReference>
<dbReference type="RefSeq" id="WP_052535617.1">
    <property type="nucleotide sequence ID" value="NZ_HG966617.1"/>
</dbReference>
<gene>
    <name evidence="6" type="ORF">BN1012_Phect153</name>
</gene>
<dbReference type="Pfam" id="PF13473">
    <property type="entry name" value="Cupredoxin_1"/>
    <property type="match status" value="1"/>
</dbReference>
<evidence type="ECO:0000256" key="3">
    <source>
        <dbReference type="SAM" id="MobiDB-lite"/>
    </source>
</evidence>
<dbReference type="InterPro" id="IPR028096">
    <property type="entry name" value="EfeO_Cupredoxin"/>
</dbReference>